<dbReference type="EMBL" id="JAHLQK010000001">
    <property type="protein sequence ID" value="MBU5674856.1"/>
    <property type="molecule type" value="Genomic_DNA"/>
</dbReference>
<evidence type="ECO:0000256" key="1">
    <source>
        <dbReference type="ARBA" id="ARBA00022801"/>
    </source>
</evidence>
<dbReference type="InterPro" id="IPR049492">
    <property type="entry name" value="BD-FAE-like_dom"/>
</dbReference>
<accession>A0ABS6FX86</accession>
<comment type="caution">
    <text evidence="3">The sequence shown here is derived from an EMBL/GenBank/DDBJ whole genome shotgun (WGS) entry which is preliminary data.</text>
</comment>
<dbReference type="PANTHER" id="PTHR48081:SF3">
    <property type="entry name" value="ALPHA_BETA HYDROLASE FOLD-3 DOMAIN-CONTAINING PROTEIN"/>
    <property type="match status" value="1"/>
</dbReference>
<evidence type="ECO:0000313" key="3">
    <source>
        <dbReference type="EMBL" id="MBU5674856.1"/>
    </source>
</evidence>
<dbReference type="Pfam" id="PF20434">
    <property type="entry name" value="BD-FAE"/>
    <property type="match status" value="1"/>
</dbReference>
<dbReference type="PANTHER" id="PTHR48081">
    <property type="entry name" value="AB HYDROLASE SUPERFAMILY PROTEIN C4A8.06C"/>
    <property type="match status" value="1"/>
</dbReference>
<keyword evidence="1 3" id="KW-0378">Hydrolase</keyword>
<name>A0ABS6FX86_9FIRM</name>
<dbReference type="RefSeq" id="WP_216414375.1">
    <property type="nucleotide sequence ID" value="NZ_JAHLQK010000001.1"/>
</dbReference>
<dbReference type="InterPro" id="IPR050300">
    <property type="entry name" value="GDXG_lipolytic_enzyme"/>
</dbReference>
<keyword evidence="4" id="KW-1185">Reference proteome</keyword>
<evidence type="ECO:0000313" key="4">
    <source>
        <dbReference type="Proteomes" id="UP000779508"/>
    </source>
</evidence>
<sequence>MINCIFNEIDIEINNYLYRENLYASLYRQKQKKPKAVILYFHGGGLLFGNRNDLPQTHIKKLCENNYAIISFDYRLAPEFKIPDILSDVISSINWYLDNRHDIFNSDIPYCLWGRSAGAYLCLLAGKEKYVENPFGILSYYGYGLLENFWATEPNPYYNKLPKLDHNSVSNMLSEKDKSADTRYSLYVYARQSGNWLSLIYDEPIKYLLLKYSLRGLDDPNKYPPLFLTHGFYDSDVPVDESKSLNRLIPNSELFLVSSDIHDFDRIEKSSSTNELLEKSINFLDKLLD</sequence>
<organism evidence="3 4">
    <name type="scientific">Alkaliphilus flagellatus</name>
    <dbReference type="NCBI Taxonomy" id="2841507"/>
    <lineage>
        <taxon>Bacteria</taxon>
        <taxon>Bacillati</taxon>
        <taxon>Bacillota</taxon>
        <taxon>Clostridia</taxon>
        <taxon>Peptostreptococcales</taxon>
        <taxon>Natronincolaceae</taxon>
        <taxon>Alkaliphilus</taxon>
    </lineage>
</organism>
<evidence type="ECO:0000259" key="2">
    <source>
        <dbReference type="Pfam" id="PF20434"/>
    </source>
</evidence>
<reference evidence="3 4" key="1">
    <citation type="submission" date="2021-06" db="EMBL/GenBank/DDBJ databases">
        <authorList>
            <person name="Sun Q."/>
            <person name="Li D."/>
        </authorList>
    </citation>
    <scope>NUCLEOTIDE SEQUENCE [LARGE SCALE GENOMIC DNA]</scope>
    <source>
        <strain evidence="3 4">MSJ-5</strain>
    </source>
</reference>
<protein>
    <submittedName>
        <fullName evidence="3">Alpha/beta hydrolase</fullName>
    </submittedName>
</protein>
<dbReference type="Proteomes" id="UP000779508">
    <property type="component" value="Unassembled WGS sequence"/>
</dbReference>
<dbReference type="GO" id="GO:0016787">
    <property type="term" value="F:hydrolase activity"/>
    <property type="evidence" value="ECO:0007669"/>
    <property type="project" value="UniProtKB-KW"/>
</dbReference>
<gene>
    <name evidence="3" type="ORF">KQI88_00305</name>
</gene>
<feature type="domain" description="BD-FAE-like" evidence="2">
    <location>
        <begin position="29"/>
        <end position="130"/>
    </location>
</feature>
<proteinExistence type="predicted"/>